<dbReference type="EMBL" id="OZ034816">
    <property type="protein sequence ID" value="CAL1379660.1"/>
    <property type="molecule type" value="Genomic_DNA"/>
</dbReference>
<reference evidence="2 3" key="1">
    <citation type="submission" date="2024-04" db="EMBL/GenBank/DDBJ databases">
        <authorList>
            <person name="Fracassetti M."/>
        </authorList>
    </citation>
    <scope>NUCLEOTIDE SEQUENCE [LARGE SCALE GENOMIC DNA]</scope>
</reference>
<evidence type="ECO:0000313" key="2">
    <source>
        <dbReference type="EMBL" id="CAL1379660.1"/>
    </source>
</evidence>
<accession>A0AAV2E281</accession>
<name>A0AAV2E281_9ROSI</name>
<sequence>MTRRPECRFNAIKQIGIDKCEQDTWKERRRAGATGRGERRWSTGGGGEAELKRNAQMVPWPQTSRNATRKKLHCARP</sequence>
<feature type="region of interest" description="Disordered" evidence="1">
    <location>
        <begin position="28"/>
        <end position="56"/>
    </location>
</feature>
<gene>
    <name evidence="2" type="ORF">LTRI10_LOCUS21164</name>
</gene>
<proteinExistence type="predicted"/>
<evidence type="ECO:0000256" key="1">
    <source>
        <dbReference type="SAM" id="MobiDB-lite"/>
    </source>
</evidence>
<protein>
    <submittedName>
        <fullName evidence="2">Uncharacterized protein</fullName>
    </submittedName>
</protein>
<dbReference type="Proteomes" id="UP001497516">
    <property type="component" value="Chromosome 3"/>
</dbReference>
<dbReference type="AlphaFoldDB" id="A0AAV2E281"/>
<keyword evidence="3" id="KW-1185">Reference proteome</keyword>
<organism evidence="2 3">
    <name type="scientific">Linum trigynum</name>
    <dbReference type="NCBI Taxonomy" id="586398"/>
    <lineage>
        <taxon>Eukaryota</taxon>
        <taxon>Viridiplantae</taxon>
        <taxon>Streptophyta</taxon>
        <taxon>Embryophyta</taxon>
        <taxon>Tracheophyta</taxon>
        <taxon>Spermatophyta</taxon>
        <taxon>Magnoliopsida</taxon>
        <taxon>eudicotyledons</taxon>
        <taxon>Gunneridae</taxon>
        <taxon>Pentapetalae</taxon>
        <taxon>rosids</taxon>
        <taxon>fabids</taxon>
        <taxon>Malpighiales</taxon>
        <taxon>Linaceae</taxon>
        <taxon>Linum</taxon>
    </lineage>
</organism>
<evidence type="ECO:0000313" key="3">
    <source>
        <dbReference type="Proteomes" id="UP001497516"/>
    </source>
</evidence>